<organism evidence="9">
    <name type="scientific">Ginkgo biloba</name>
    <name type="common">Ginkgo</name>
    <name type="synonym">Maidenhair tree</name>
    <dbReference type="NCBI Taxonomy" id="3311"/>
    <lineage>
        <taxon>Eukaryota</taxon>
        <taxon>Viridiplantae</taxon>
        <taxon>Streptophyta</taxon>
        <taxon>Embryophyta</taxon>
        <taxon>Tracheophyta</taxon>
        <taxon>Spermatophyta</taxon>
        <taxon>Ginkgoidae</taxon>
        <taxon>Ginkgoales</taxon>
        <taxon>Ginkgoaceae</taxon>
        <taxon>Ginkgo</taxon>
    </lineage>
</organism>
<evidence type="ECO:0000256" key="1">
    <source>
        <dbReference type="ARBA" id="ARBA00004123"/>
    </source>
</evidence>
<dbReference type="SMART" id="SM00432">
    <property type="entry name" value="MADS"/>
    <property type="match status" value="1"/>
</dbReference>
<protein>
    <submittedName>
        <fullName evidence="9">MADS-box transcription factor GbMADS4</fullName>
    </submittedName>
</protein>
<evidence type="ECO:0000259" key="7">
    <source>
        <dbReference type="PROSITE" id="PS50066"/>
    </source>
</evidence>
<keyword evidence="4" id="KW-0804">Transcription</keyword>
<feature type="domain" description="K-box" evidence="8">
    <location>
        <begin position="84"/>
        <end position="174"/>
    </location>
</feature>
<dbReference type="GO" id="GO:0003700">
    <property type="term" value="F:DNA-binding transcription factor activity"/>
    <property type="evidence" value="ECO:0007669"/>
    <property type="project" value="InterPro"/>
</dbReference>
<dbReference type="PROSITE" id="PS50066">
    <property type="entry name" value="MADS_BOX_2"/>
    <property type="match status" value="1"/>
</dbReference>
<dbReference type="Gene3D" id="3.40.1810.10">
    <property type="entry name" value="Transcription factor, MADS-box"/>
    <property type="match status" value="1"/>
</dbReference>
<feature type="region of interest" description="Disordered" evidence="6">
    <location>
        <begin position="177"/>
        <end position="208"/>
    </location>
</feature>
<dbReference type="InterPro" id="IPR033896">
    <property type="entry name" value="MEF2-like_N"/>
</dbReference>
<dbReference type="GO" id="GO:0005634">
    <property type="term" value="C:nucleus"/>
    <property type="evidence" value="ECO:0007669"/>
    <property type="project" value="UniProtKB-SubCell"/>
</dbReference>
<evidence type="ECO:0000256" key="6">
    <source>
        <dbReference type="SAM" id="MobiDB-lite"/>
    </source>
</evidence>
<dbReference type="GO" id="GO:0045944">
    <property type="term" value="P:positive regulation of transcription by RNA polymerase II"/>
    <property type="evidence" value="ECO:0007669"/>
    <property type="project" value="InterPro"/>
</dbReference>
<dbReference type="GO" id="GO:0000977">
    <property type="term" value="F:RNA polymerase II transcription regulatory region sequence-specific DNA binding"/>
    <property type="evidence" value="ECO:0007669"/>
    <property type="project" value="InterPro"/>
</dbReference>
<dbReference type="PROSITE" id="PS00350">
    <property type="entry name" value="MADS_BOX_1"/>
    <property type="match status" value="1"/>
</dbReference>
<dbReference type="SUPFAM" id="SSF55455">
    <property type="entry name" value="SRF-like"/>
    <property type="match status" value="1"/>
</dbReference>
<evidence type="ECO:0000259" key="8">
    <source>
        <dbReference type="PROSITE" id="PS51297"/>
    </source>
</evidence>
<dbReference type="Pfam" id="PF01486">
    <property type="entry name" value="K-box"/>
    <property type="match status" value="1"/>
</dbReference>
<dbReference type="CDD" id="cd00265">
    <property type="entry name" value="MADS_MEF2_like"/>
    <property type="match status" value="1"/>
</dbReference>
<evidence type="ECO:0000256" key="5">
    <source>
        <dbReference type="ARBA" id="ARBA00023242"/>
    </source>
</evidence>
<keyword evidence="3" id="KW-0238">DNA-binding</keyword>
<dbReference type="InterPro" id="IPR050142">
    <property type="entry name" value="MADS-box/MEF2_TF"/>
</dbReference>
<dbReference type="InterPro" id="IPR002487">
    <property type="entry name" value="TF_Kbox"/>
</dbReference>
<reference evidence="9" key="1">
    <citation type="submission" date="1999-07" db="EMBL/GenBank/DDBJ databases">
        <title>Characterization of MADS homeotic genes in Ginkgo biloba.</title>
        <authorList>
            <person name="Mikami C."/>
            <person name="Hasebe M."/>
            <person name="Ito M."/>
        </authorList>
    </citation>
    <scope>NUCLEOTIDE SEQUENCE</scope>
</reference>
<dbReference type="PROSITE" id="PS51297">
    <property type="entry name" value="K_BOX"/>
    <property type="match status" value="1"/>
</dbReference>
<sequence>MGRGKIEIKKIENSTNRQVTFSKRRGGLLKKAHELSVLCDAEIAVILFSSTGKLFEYCSPRSSIKTVIDRYQRVSGARLWDTQHQNLFSEMAMVKSENEQLHKTLRHMMGEDVNSLSTDELHSLEQTLEIASSRVRTRKNQYLVQQIDKLRKKERFLNEHNNHLYALLVENQASMRDSSTSCQHREQPTAQAFRVQPSQPNLQDREHDEHHDLRLGFSYFLG</sequence>
<dbReference type="InterPro" id="IPR002100">
    <property type="entry name" value="TF_MADSbox"/>
</dbReference>
<dbReference type="PANTHER" id="PTHR48019">
    <property type="entry name" value="SERUM RESPONSE FACTOR HOMOLOG"/>
    <property type="match status" value="1"/>
</dbReference>
<evidence type="ECO:0000256" key="4">
    <source>
        <dbReference type="ARBA" id="ARBA00023163"/>
    </source>
</evidence>
<dbReference type="PRINTS" id="PR00404">
    <property type="entry name" value="MADSDOMAIN"/>
</dbReference>
<evidence type="ECO:0000313" key="9">
    <source>
        <dbReference type="EMBL" id="BAD93168.1"/>
    </source>
</evidence>
<keyword evidence="5" id="KW-0539">Nucleus</keyword>
<name>Q58A79_GINBI</name>
<accession>Q58A79</accession>
<dbReference type="EMBL" id="AB029466">
    <property type="protein sequence ID" value="BAD93168.1"/>
    <property type="molecule type" value="mRNA"/>
</dbReference>
<proteinExistence type="evidence at transcript level"/>
<dbReference type="AlphaFoldDB" id="Q58A79"/>
<evidence type="ECO:0000256" key="3">
    <source>
        <dbReference type="ARBA" id="ARBA00023125"/>
    </source>
</evidence>
<dbReference type="FunFam" id="3.40.1810.10:FF:000003">
    <property type="entry name" value="MADS-box transcription factor MADS-MC"/>
    <property type="match status" value="1"/>
</dbReference>
<feature type="domain" description="MADS-box" evidence="7">
    <location>
        <begin position="1"/>
        <end position="61"/>
    </location>
</feature>
<dbReference type="InterPro" id="IPR036879">
    <property type="entry name" value="TF_MADSbox_sf"/>
</dbReference>
<comment type="subcellular location">
    <subcellularLocation>
        <location evidence="1">Nucleus</location>
    </subcellularLocation>
</comment>
<gene>
    <name evidence="9" type="primary">GbMADS4</name>
</gene>
<dbReference type="Pfam" id="PF00319">
    <property type="entry name" value="SRF-TF"/>
    <property type="match status" value="1"/>
</dbReference>
<evidence type="ECO:0000256" key="2">
    <source>
        <dbReference type="ARBA" id="ARBA00023015"/>
    </source>
</evidence>
<keyword evidence="2" id="KW-0805">Transcription regulation</keyword>
<dbReference type="GO" id="GO:0046983">
    <property type="term" value="F:protein dimerization activity"/>
    <property type="evidence" value="ECO:0007669"/>
    <property type="project" value="InterPro"/>
</dbReference>